<accession>A0ABT2YL05</accession>
<comment type="caution">
    <text evidence="2">The sequence shown here is derived from an EMBL/GenBank/DDBJ whole genome shotgun (WGS) entry which is preliminary data.</text>
</comment>
<keyword evidence="3" id="KW-1185">Reference proteome</keyword>
<reference evidence="2 3" key="1">
    <citation type="submission" date="2021-11" db="EMBL/GenBank/DDBJ databases">
        <authorList>
            <person name="Liang Q."/>
            <person name="Mou H."/>
            <person name="Liu Z."/>
        </authorList>
    </citation>
    <scope>NUCLEOTIDE SEQUENCE [LARGE SCALE GENOMIC DNA]</scope>
    <source>
        <strain evidence="2 3">CHU3</strain>
    </source>
</reference>
<dbReference type="EMBL" id="JAJIRN010000010">
    <property type="protein sequence ID" value="MCV2370751.1"/>
    <property type="molecule type" value="Genomic_DNA"/>
</dbReference>
<name>A0ABT2YL05_9BURK</name>
<dbReference type="InterPro" id="IPR010281">
    <property type="entry name" value="DUF885"/>
</dbReference>
<dbReference type="Proteomes" id="UP001209701">
    <property type="component" value="Unassembled WGS sequence"/>
</dbReference>
<evidence type="ECO:0000313" key="2">
    <source>
        <dbReference type="EMBL" id="MCV2370751.1"/>
    </source>
</evidence>
<dbReference type="PANTHER" id="PTHR33361:SF2">
    <property type="entry name" value="DUF885 DOMAIN-CONTAINING PROTEIN"/>
    <property type="match status" value="1"/>
</dbReference>
<organism evidence="2 3">
    <name type="scientific">Roseateles oligotrophus</name>
    <dbReference type="NCBI Taxonomy" id="1769250"/>
    <lineage>
        <taxon>Bacteria</taxon>
        <taxon>Pseudomonadati</taxon>
        <taxon>Pseudomonadota</taxon>
        <taxon>Betaproteobacteria</taxon>
        <taxon>Burkholderiales</taxon>
        <taxon>Sphaerotilaceae</taxon>
        <taxon>Roseateles</taxon>
    </lineage>
</organism>
<protein>
    <submittedName>
        <fullName evidence="2">DUF885 domain-containing protein</fullName>
    </submittedName>
</protein>
<sequence>MNEKISALFAGLCLAASLAPAEASTNKPVEQFIAAYSQAHQQLGLGAEMELSYVKNIEHLLKHNDVAAQLMVLDELSRQLKALDQAGSDRCQQLQLHQIGFELALNQQKLAVLGPYLLLGERAILSEQGLAKTSLGKDWYAYLRRAWLTMDSTPEALMAMGHSELERALKRYRELQARMGYGGRDKAFAAYLDSPAFSYPDGETPQADYEARQAIVYKHMHKLFLPTAIAPPQIRRSDLGAALPVDGYYEPDENTFYFNRAQATYGRRNIDWLLLHESTPGHHYQSRYALEQRGCPVGLPHGFYSAFAEGWGAYVEEFGGELGLFQQDSDALGAVEWDLVRSIRVVLDVGINAFGWSEQQAQDFWRSKLPMLPHLAEREITRVRNWPAQAITYKQGAVMLRQLREAAREREGAAFDIRVFHDKLLKHGPLPLALLADALEGEGRAVGPLPGTVALPRTD</sequence>
<feature type="chain" id="PRO_5045250268" evidence="1">
    <location>
        <begin position="24"/>
        <end position="459"/>
    </location>
</feature>
<evidence type="ECO:0000256" key="1">
    <source>
        <dbReference type="SAM" id="SignalP"/>
    </source>
</evidence>
<feature type="signal peptide" evidence="1">
    <location>
        <begin position="1"/>
        <end position="23"/>
    </location>
</feature>
<proteinExistence type="predicted"/>
<keyword evidence="1" id="KW-0732">Signal</keyword>
<dbReference type="PANTHER" id="PTHR33361">
    <property type="entry name" value="GLR0591 PROTEIN"/>
    <property type="match status" value="1"/>
</dbReference>
<gene>
    <name evidence="2" type="ORF">LNV07_21915</name>
</gene>
<dbReference type="Pfam" id="PF05960">
    <property type="entry name" value="DUF885"/>
    <property type="match status" value="1"/>
</dbReference>
<dbReference type="RefSeq" id="WP_263573340.1">
    <property type="nucleotide sequence ID" value="NZ_JAJIRN010000010.1"/>
</dbReference>
<evidence type="ECO:0000313" key="3">
    <source>
        <dbReference type="Proteomes" id="UP001209701"/>
    </source>
</evidence>